<feature type="compositionally biased region" description="Basic and acidic residues" evidence="2">
    <location>
        <begin position="189"/>
        <end position="198"/>
    </location>
</feature>
<reference evidence="3 4" key="1">
    <citation type="submission" date="2024-09" db="EMBL/GenBank/DDBJ databases">
        <title>Chromosome-scale assembly of Riccia sorocarpa.</title>
        <authorList>
            <person name="Paukszto L."/>
        </authorList>
    </citation>
    <scope>NUCLEOTIDE SEQUENCE [LARGE SCALE GENOMIC DNA]</scope>
    <source>
        <strain evidence="3">LP-2024</strain>
        <tissue evidence="3">Aerial parts of the thallus</tissue>
    </source>
</reference>
<evidence type="ECO:0000313" key="3">
    <source>
        <dbReference type="EMBL" id="KAL3690763.1"/>
    </source>
</evidence>
<feature type="region of interest" description="Disordered" evidence="2">
    <location>
        <begin position="163"/>
        <end position="198"/>
    </location>
</feature>
<comment type="caution">
    <text evidence="3">The sequence shown here is derived from an EMBL/GenBank/DDBJ whole genome shotgun (WGS) entry which is preliminary data.</text>
</comment>
<proteinExistence type="predicted"/>
<dbReference type="AlphaFoldDB" id="A0ABD3HH98"/>
<accession>A0ABD3HH98</accession>
<feature type="coiled-coil region" evidence="1">
    <location>
        <begin position="93"/>
        <end position="131"/>
    </location>
</feature>
<dbReference type="SUPFAM" id="SSF56219">
    <property type="entry name" value="DNase I-like"/>
    <property type="match status" value="1"/>
</dbReference>
<dbReference type="Gene3D" id="3.60.10.10">
    <property type="entry name" value="Endonuclease/exonuclease/phosphatase"/>
    <property type="match status" value="1"/>
</dbReference>
<evidence type="ECO:0000313" key="4">
    <source>
        <dbReference type="Proteomes" id="UP001633002"/>
    </source>
</evidence>
<organism evidence="3 4">
    <name type="scientific">Riccia sorocarpa</name>
    <dbReference type="NCBI Taxonomy" id="122646"/>
    <lineage>
        <taxon>Eukaryota</taxon>
        <taxon>Viridiplantae</taxon>
        <taxon>Streptophyta</taxon>
        <taxon>Embryophyta</taxon>
        <taxon>Marchantiophyta</taxon>
        <taxon>Marchantiopsida</taxon>
        <taxon>Marchantiidae</taxon>
        <taxon>Marchantiales</taxon>
        <taxon>Ricciaceae</taxon>
        <taxon>Riccia</taxon>
    </lineage>
</organism>
<dbReference type="InterPro" id="IPR036691">
    <property type="entry name" value="Endo/exonu/phosph_ase_sf"/>
</dbReference>
<evidence type="ECO:0000256" key="1">
    <source>
        <dbReference type="SAM" id="Coils"/>
    </source>
</evidence>
<keyword evidence="4" id="KW-1185">Reference proteome</keyword>
<dbReference type="EMBL" id="JBJQOH010000003">
    <property type="protein sequence ID" value="KAL3690763.1"/>
    <property type="molecule type" value="Genomic_DNA"/>
</dbReference>
<protein>
    <submittedName>
        <fullName evidence="3">Uncharacterized protein</fullName>
    </submittedName>
</protein>
<gene>
    <name evidence="3" type="ORF">R1sor_004414</name>
</gene>
<keyword evidence="1" id="KW-0175">Coiled coil</keyword>
<sequence>MSVYAPNKRSGRMRFWNSMKDMLGDDPWVLIGDFNIVEVADDARGKSALIIGSEARLWRSMSVEKGLVDSFFCTARHSGSRWARCWSRVKTVLKQARKDRAKKKQEDSALAEELARRRANLTSDLSEAEIELLATLERRAREQELHEAKIWRIRSREKWLSVDEAPTRRPGKRWSASYRNVCPTNKAAKSREFPKERR</sequence>
<dbReference type="Proteomes" id="UP001633002">
    <property type="component" value="Unassembled WGS sequence"/>
</dbReference>
<name>A0ABD3HH98_9MARC</name>
<evidence type="ECO:0000256" key="2">
    <source>
        <dbReference type="SAM" id="MobiDB-lite"/>
    </source>
</evidence>